<feature type="transmembrane region" description="Helical" evidence="1">
    <location>
        <begin position="184"/>
        <end position="211"/>
    </location>
</feature>
<reference evidence="2" key="1">
    <citation type="submission" date="2019-04" db="EMBL/GenBank/DDBJ databases">
        <title>Evolution of Biomass-Degrading Anaerobic Consortia Revealed by Metagenomics.</title>
        <authorList>
            <person name="Peng X."/>
        </authorList>
    </citation>
    <scope>NUCLEOTIDE SEQUENCE</scope>
    <source>
        <strain evidence="2">SIG14</strain>
    </source>
</reference>
<keyword evidence="1" id="KW-1133">Transmembrane helix</keyword>
<dbReference type="Pfam" id="PF13197">
    <property type="entry name" value="DUF4013"/>
    <property type="match status" value="1"/>
</dbReference>
<organism evidence="2 3">
    <name type="scientific">Methanobrevibacter olleyae</name>
    <dbReference type="NCBI Taxonomy" id="294671"/>
    <lineage>
        <taxon>Archaea</taxon>
        <taxon>Methanobacteriati</taxon>
        <taxon>Methanobacteriota</taxon>
        <taxon>Methanomada group</taxon>
        <taxon>Methanobacteria</taxon>
        <taxon>Methanobacteriales</taxon>
        <taxon>Methanobacteriaceae</taxon>
        <taxon>Methanobrevibacter</taxon>
    </lineage>
</organism>
<feature type="transmembrane region" description="Helical" evidence="1">
    <location>
        <begin position="74"/>
        <end position="94"/>
    </location>
</feature>
<feature type="transmembrane region" description="Helical" evidence="1">
    <location>
        <begin position="20"/>
        <end position="38"/>
    </location>
</feature>
<feature type="transmembrane region" description="Helical" evidence="1">
    <location>
        <begin position="100"/>
        <end position="125"/>
    </location>
</feature>
<evidence type="ECO:0000313" key="3">
    <source>
        <dbReference type="Proteomes" id="UP000732619"/>
    </source>
</evidence>
<keyword evidence="1" id="KW-0472">Membrane</keyword>
<feature type="non-terminal residue" evidence="2">
    <location>
        <position position="221"/>
    </location>
</feature>
<dbReference type="Proteomes" id="UP000732619">
    <property type="component" value="Unassembled WGS sequence"/>
</dbReference>
<dbReference type="AlphaFoldDB" id="A0A8T3VZQ0"/>
<name>A0A8T3VZQ0_METOL</name>
<gene>
    <name evidence="2" type="ORF">E7Z75_09820</name>
</gene>
<feature type="transmembrane region" description="Helical" evidence="1">
    <location>
        <begin position="146"/>
        <end position="178"/>
    </location>
</feature>
<keyword evidence="1" id="KW-0812">Transmembrane</keyword>
<accession>A0A8T3VZQ0</accession>
<evidence type="ECO:0000313" key="2">
    <source>
        <dbReference type="EMBL" id="MBE6513416.1"/>
    </source>
</evidence>
<comment type="caution">
    <text evidence="2">The sequence shown here is derived from an EMBL/GenBank/DDBJ whole genome shotgun (WGS) entry which is preliminary data.</text>
</comment>
<evidence type="ECO:0000256" key="1">
    <source>
        <dbReference type="SAM" id="Phobius"/>
    </source>
</evidence>
<protein>
    <submittedName>
        <fullName evidence="2">DUF4013 domain-containing protein</fullName>
    </submittedName>
</protein>
<proteinExistence type="predicted"/>
<sequence length="221" mass="25389">MIFDILKDGLEYVGTNKSQIILYYVGILLFPLVLIESYSYHIIENCLDGIINNKDRLPDITLNPKNIINGLKLLVLKLLYYLPEIIILIVAFNLKHVDYYILFPVMIILTLLSYYISQMAGVVMVETGQFKEGFNFKKIFEILKSVGITYVEFIIATFIIILGIMGVTMMLAGFIMFLGNFSSILITIFLFLILILFFIFIVVMIPSYVLFKNRAVVSIYN</sequence>
<dbReference type="InterPro" id="IPR025098">
    <property type="entry name" value="DUF4013"/>
</dbReference>
<dbReference type="EMBL" id="SUTG01000090">
    <property type="protein sequence ID" value="MBE6513416.1"/>
    <property type="molecule type" value="Genomic_DNA"/>
</dbReference>